<evidence type="ECO:0000259" key="7">
    <source>
        <dbReference type="Pfam" id="PF00294"/>
    </source>
</evidence>
<evidence type="ECO:0000256" key="4">
    <source>
        <dbReference type="ARBA" id="ARBA00022777"/>
    </source>
</evidence>
<dbReference type="PIRSF" id="PIRSF000535">
    <property type="entry name" value="1PFK/6PFK/LacC"/>
    <property type="match status" value="1"/>
</dbReference>
<dbReference type="Proteomes" id="UP000824135">
    <property type="component" value="Unassembled WGS sequence"/>
</dbReference>
<dbReference type="GO" id="GO:0005524">
    <property type="term" value="F:ATP binding"/>
    <property type="evidence" value="ECO:0007669"/>
    <property type="project" value="UniProtKB-KW"/>
</dbReference>
<sequence length="308" mass="33486">MILTVCLNPCTDVTIELDALNVGKLNHVKNKTLSFTGKALNVAIGVARLKGKSYATGFMYNENGSLFEQALDREGVPSVFIWNKGRVRENYKFIDNKSMLTEVNDVGESISENKQAELIELVANLSRTSDVVVISGSLPRGVESNYYTKLFNVVSSDKIKVADTEGARLFAALNAGVDLVKPNKEELQSTLKEEFKSQADLLRGCYSLIDKGAKRVLLSLGKRGAIITDGTKNYYCKSINVAINSTVGAGDGMLAAASMMLEQGAPLEEILRAGVAAGTATVTTFGKISFTKEKYDEIYENLIVEEIK</sequence>
<feature type="domain" description="Carbohydrate kinase PfkB" evidence="7">
    <location>
        <begin position="9"/>
        <end position="289"/>
    </location>
</feature>
<organism evidence="8 9">
    <name type="scientific">Candidatus Borkfalkia excrementavium</name>
    <dbReference type="NCBI Taxonomy" id="2838505"/>
    <lineage>
        <taxon>Bacteria</taxon>
        <taxon>Bacillati</taxon>
        <taxon>Bacillota</taxon>
        <taxon>Clostridia</taxon>
        <taxon>Christensenellales</taxon>
        <taxon>Christensenellaceae</taxon>
        <taxon>Candidatus Borkfalkia</taxon>
    </lineage>
</organism>
<comment type="catalytic activity">
    <reaction evidence="6">
        <text>D-tagatofuranose 6-phosphate + ATP = D-tagatofuranose 1,6-bisphosphate + ADP + H(+)</text>
        <dbReference type="Rhea" id="RHEA:12420"/>
        <dbReference type="ChEBI" id="CHEBI:15378"/>
        <dbReference type="ChEBI" id="CHEBI:30616"/>
        <dbReference type="ChEBI" id="CHEBI:58694"/>
        <dbReference type="ChEBI" id="CHEBI:58695"/>
        <dbReference type="ChEBI" id="CHEBI:456216"/>
        <dbReference type="EC" id="2.7.1.144"/>
    </reaction>
</comment>
<keyword evidence="4 8" id="KW-0418">Kinase</keyword>
<keyword evidence="2 6" id="KW-0808">Transferase</keyword>
<evidence type="ECO:0000313" key="8">
    <source>
        <dbReference type="EMBL" id="HIY77625.1"/>
    </source>
</evidence>
<dbReference type="CDD" id="cd01164">
    <property type="entry name" value="FruK_PfkB_like"/>
    <property type="match status" value="1"/>
</dbReference>
<accession>A0A9D2CFN0</accession>
<dbReference type="GO" id="GO:0005829">
    <property type="term" value="C:cytosol"/>
    <property type="evidence" value="ECO:0007669"/>
    <property type="project" value="TreeGrafter"/>
</dbReference>
<evidence type="ECO:0000256" key="2">
    <source>
        <dbReference type="ARBA" id="ARBA00022679"/>
    </source>
</evidence>
<dbReference type="PROSITE" id="PS00584">
    <property type="entry name" value="PFKB_KINASES_2"/>
    <property type="match status" value="1"/>
</dbReference>
<evidence type="ECO:0000256" key="1">
    <source>
        <dbReference type="ARBA" id="ARBA00005380"/>
    </source>
</evidence>
<dbReference type="GO" id="GO:0008443">
    <property type="term" value="F:phosphofructokinase activity"/>
    <property type="evidence" value="ECO:0007669"/>
    <property type="project" value="TreeGrafter"/>
</dbReference>
<evidence type="ECO:0000256" key="3">
    <source>
        <dbReference type="ARBA" id="ARBA00022741"/>
    </source>
</evidence>
<dbReference type="PANTHER" id="PTHR46566">
    <property type="entry name" value="1-PHOSPHOFRUCTOKINASE-RELATED"/>
    <property type="match status" value="1"/>
</dbReference>
<dbReference type="NCBIfam" id="TIGR03168">
    <property type="entry name" value="1-PFK"/>
    <property type="match status" value="1"/>
</dbReference>
<name>A0A9D2CFN0_9FIRM</name>
<keyword evidence="3 6" id="KW-0547">Nucleotide-binding</keyword>
<dbReference type="EMBL" id="DXCO01000008">
    <property type="protein sequence ID" value="HIY77625.1"/>
    <property type="molecule type" value="Genomic_DNA"/>
</dbReference>
<evidence type="ECO:0000256" key="5">
    <source>
        <dbReference type="ARBA" id="ARBA00022840"/>
    </source>
</evidence>
<comment type="caution">
    <text evidence="8">The sequence shown here is derived from an EMBL/GenBank/DDBJ whole genome shotgun (WGS) entry which is preliminary data.</text>
</comment>
<dbReference type="EC" id="2.7.1.144" evidence="6"/>
<reference evidence="8" key="1">
    <citation type="journal article" date="2021" name="PeerJ">
        <title>Extensive microbial diversity within the chicken gut microbiome revealed by metagenomics and culture.</title>
        <authorList>
            <person name="Gilroy R."/>
            <person name="Ravi A."/>
            <person name="Getino M."/>
            <person name="Pursley I."/>
            <person name="Horton D.L."/>
            <person name="Alikhan N.F."/>
            <person name="Baker D."/>
            <person name="Gharbi K."/>
            <person name="Hall N."/>
            <person name="Watson M."/>
            <person name="Adriaenssens E.M."/>
            <person name="Foster-Nyarko E."/>
            <person name="Jarju S."/>
            <person name="Secka A."/>
            <person name="Antonio M."/>
            <person name="Oren A."/>
            <person name="Chaudhuri R.R."/>
            <person name="La Ragione R."/>
            <person name="Hildebrand F."/>
            <person name="Pallen M.J."/>
        </authorList>
    </citation>
    <scope>NUCLEOTIDE SEQUENCE</scope>
    <source>
        <strain evidence="8">CHK199-9574</strain>
    </source>
</reference>
<comment type="similarity">
    <text evidence="1">Belongs to the carbohydrate kinase pfkB family.</text>
</comment>
<gene>
    <name evidence="8" type="ORF">H9728_01135</name>
</gene>
<reference evidence="8" key="2">
    <citation type="submission" date="2021-04" db="EMBL/GenBank/DDBJ databases">
        <authorList>
            <person name="Gilroy R."/>
        </authorList>
    </citation>
    <scope>NUCLEOTIDE SEQUENCE</scope>
    <source>
        <strain evidence="8">CHK199-9574</strain>
    </source>
</reference>
<keyword evidence="6" id="KW-0423">Lactose metabolism</keyword>
<dbReference type="GO" id="GO:0005988">
    <property type="term" value="P:lactose metabolic process"/>
    <property type="evidence" value="ECO:0007669"/>
    <property type="project" value="UniProtKB-KW"/>
</dbReference>
<comment type="similarity">
    <text evidence="6">Belongs to the carbohydrate kinase PfkB family. LacC subfamily.</text>
</comment>
<dbReference type="InterPro" id="IPR011611">
    <property type="entry name" value="PfkB_dom"/>
</dbReference>
<dbReference type="InterPro" id="IPR002173">
    <property type="entry name" value="Carboh/pur_kinase_PfkB_CS"/>
</dbReference>
<dbReference type="InterPro" id="IPR029056">
    <property type="entry name" value="Ribokinase-like"/>
</dbReference>
<dbReference type="PANTHER" id="PTHR46566:SF2">
    <property type="entry name" value="ATP-DEPENDENT 6-PHOSPHOFRUCTOKINASE ISOZYME 2"/>
    <property type="match status" value="1"/>
</dbReference>
<dbReference type="SUPFAM" id="SSF53613">
    <property type="entry name" value="Ribokinase-like"/>
    <property type="match status" value="1"/>
</dbReference>
<evidence type="ECO:0000313" key="9">
    <source>
        <dbReference type="Proteomes" id="UP000824135"/>
    </source>
</evidence>
<dbReference type="Gene3D" id="3.40.1190.20">
    <property type="match status" value="1"/>
</dbReference>
<proteinExistence type="inferred from homology"/>
<dbReference type="InterPro" id="IPR017583">
    <property type="entry name" value="Tagatose/fructose_Pkinase"/>
</dbReference>
<evidence type="ECO:0000256" key="6">
    <source>
        <dbReference type="PIRNR" id="PIRNR000535"/>
    </source>
</evidence>
<comment type="pathway">
    <text evidence="6">Carbohydrate metabolism; D-tagatose 6-phosphate degradation; D-glyceraldehyde 3-phosphate and glycerone phosphate from D-tagatose 6-phosphate: step 1/2.</text>
</comment>
<dbReference type="AlphaFoldDB" id="A0A9D2CFN0"/>
<dbReference type="GO" id="GO:0009024">
    <property type="term" value="F:tagatose-6-phosphate kinase activity"/>
    <property type="evidence" value="ECO:0007669"/>
    <property type="project" value="UniProtKB-EC"/>
</dbReference>
<protein>
    <recommendedName>
        <fullName evidence="6">Tagatose-6-phosphate kinase</fullName>
        <ecNumber evidence="6">2.7.1.144</ecNumber>
    </recommendedName>
</protein>
<dbReference type="Pfam" id="PF00294">
    <property type="entry name" value="PfkB"/>
    <property type="match status" value="1"/>
</dbReference>
<keyword evidence="5 6" id="KW-0067">ATP-binding</keyword>